<dbReference type="PANTHER" id="PTHR35090:SF1">
    <property type="entry name" value="SLR0144 PROTEIN"/>
    <property type="match status" value="1"/>
</dbReference>
<feature type="domain" description="4-vinyl reductase 4VR" evidence="1">
    <location>
        <begin position="150"/>
        <end position="211"/>
    </location>
</feature>
<dbReference type="InterPro" id="IPR004096">
    <property type="entry name" value="V4R"/>
</dbReference>
<name>A0ABT5J4Q4_RHOTP</name>
<dbReference type="InterPro" id="IPR010249">
    <property type="entry name" value="BchJ"/>
</dbReference>
<organism evidence="2 3">
    <name type="scientific">Rhodoplanes tepidamans</name>
    <name type="common">Rhodoplanes cryptolactis</name>
    <dbReference type="NCBI Taxonomy" id="200616"/>
    <lineage>
        <taxon>Bacteria</taxon>
        <taxon>Pseudomonadati</taxon>
        <taxon>Pseudomonadota</taxon>
        <taxon>Alphaproteobacteria</taxon>
        <taxon>Hyphomicrobiales</taxon>
        <taxon>Nitrobacteraceae</taxon>
        <taxon>Rhodoplanes</taxon>
    </lineage>
</organism>
<sequence length="212" mass="22893">MSRVAGDEQFHAHGHATDGIARIGPNAIIRMIEALREQVGDAETARLFGLAALSHHLVHAPDHMVDERDVVAIHTVVRAELGIARARAVGRQAGLLTADYLLANRIPKPIQPILKVLPAAISARILLAAIGKHSWTFAGSGIFTAVPGHPVRFRIAGNPVCRGARAEGPVCDYYGATFERLFRTLVHRNARVIETACEAAGAPACAFEIRWR</sequence>
<accession>A0ABT5J4Q4</accession>
<protein>
    <submittedName>
        <fullName evidence="2">Bacteriochlorophyll 4-vinyl reductase</fullName>
    </submittedName>
</protein>
<dbReference type="PANTHER" id="PTHR35090">
    <property type="entry name" value="DNA-DIRECTED RNA POLYMERASE SUBUNIT I"/>
    <property type="match status" value="1"/>
</dbReference>
<dbReference type="SMART" id="SM00989">
    <property type="entry name" value="V4R"/>
    <property type="match status" value="1"/>
</dbReference>
<evidence type="ECO:0000259" key="1">
    <source>
        <dbReference type="SMART" id="SM00989"/>
    </source>
</evidence>
<evidence type="ECO:0000313" key="2">
    <source>
        <dbReference type="EMBL" id="MDC7784621.1"/>
    </source>
</evidence>
<dbReference type="InterPro" id="IPR024096">
    <property type="entry name" value="NO_sig/Golgi_transp_ligand-bd"/>
</dbReference>
<dbReference type="Proteomes" id="UP001165652">
    <property type="component" value="Unassembled WGS sequence"/>
</dbReference>
<comment type="caution">
    <text evidence="2">The sequence shown here is derived from an EMBL/GenBank/DDBJ whole genome shotgun (WGS) entry which is preliminary data.</text>
</comment>
<dbReference type="NCBIfam" id="TIGR02019">
    <property type="entry name" value="BchJ"/>
    <property type="match status" value="1"/>
</dbReference>
<keyword evidence="3" id="KW-1185">Reference proteome</keyword>
<proteinExistence type="predicted"/>
<dbReference type="Gene3D" id="3.30.1380.20">
    <property type="entry name" value="Trafficking protein particle complex subunit 3"/>
    <property type="match status" value="1"/>
</dbReference>
<evidence type="ECO:0000313" key="3">
    <source>
        <dbReference type="Proteomes" id="UP001165652"/>
    </source>
</evidence>
<dbReference type="RefSeq" id="WP_272775467.1">
    <property type="nucleotide sequence ID" value="NZ_JAQQLI010000002.1"/>
</dbReference>
<dbReference type="SUPFAM" id="SSF111126">
    <property type="entry name" value="Ligand-binding domain in the NO signalling and Golgi transport"/>
    <property type="match status" value="1"/>
</dbReference>
<reference evidence="2" key="1">
    <citation type="journal article" date="2023" name="Microbiol Resour">
        <title>Genome Sequences of Rhodoplanes serenus and Two Thermotolerant Strains, Rhodoplanes tepidamans and 'Rhodoplanes cryptolactis,' Further Refine the Genus.</title>
        <authorList>
            <person name="Rayyan A.A."/>
            <person name="Kyndt J.A."/>
        </authorList>
    </citation>
    <scope>NUCLEOTIDE SEQUENCE</scope>
    <source>
        <strain evidence="2">DSM 9987</strain>
    </source>
</reference>
<reference evidence="2" key="2">
    <citation type="submission" date="2023-02" db="EMBL/GenBank/DDBJ databases">
        <authorList>
            <person name="Rayyan A."/>
            <person name="Meyer T."/>
            <person name="Kyndt J.A."/>
        </authorList>
    </citation>
    <scope>NUCLEOTIDE SEQUENCE</scope>
    <source>
        <strain evidence="2">DSM 9987</strain>
    </source>
</reference>
<dbReference type="EMBL" id="JAQQLI010000002">
    <property type="protein sequence ID" value="MDC7784621.1"/>
    <property type="molecule type" value="Genomic_DNA"/>
</dbReference>
<dbReference type="Pfam" id="PF02830">
    <property type="entry name" value="V4R"/>
    <property type="match status" value="1"/>
</dbReference>
<gene>
    <name evidence="2" type="primary">bchJ</name>
    <name evidence="2" type="ORF">PQJ73_02895</name>
</gene>